<dbReference type="RefSeq" id="YP_874202.1">
    <property type="nucleotide sequence ID" value="NC_008586.1"/>
</dbReference>
<name>A0EYR2_9ABAC</name>
<keyword evidence="2" id="KW-0261">Viral envelope protein</keyword>
<evidence type="ECO:0000313" key="1">
    <source>
        <dbReference type="EMBL" id="ABI35693.1"/>
    </source>
</evidence>
<organism evidence="1 4">
    <name type="scientific">Ectropis obliqua nucleopolyhedrovirus</name>
    <dbReference type="NCBI Taxonomy" id="59376"/>
    <lineage>
        <taxon>Viruses</taxon>
        <taxon>Viruses incertae sedis</taxon>
        <taxon>Naldaviricetes</taxon>
        <taxon>Lefavirales</taxon>
        <taxon>Baculoviridae</taxon>
        <taxon>Alphabaculovirus</taxon>
        <taxon>Alphabaculovirus ecobliquae</taxon>
    </lineage>
</organism>
<accession>A0EYR2</accession>
<sequence>MTKTSKNVPKLRTVTEIITGKDKLKRDYDLTEFDVKNLNSLHSFNTIQIINVICHYMGTLNTLNLTQPLLTIFRDHNAQREIVSIVLTSLGFVHHRVNPLVNNFSNRMEFIVVENQNVSVPGEPIVFRLNENDDIVCMIDRLSILKSLARESDINVCVDDMIKEKNEIKIMKAFSGTGSKRRMSGTYEINSGIQLNEDDVTRYLSLLFIIEHAYCHYCILKNHGAFSYIKSIINHSLFATKCRPNSNLNLDNLLLSKFRFSIEQSDSYKLTGSSGGGNKFLGILNCN</sequence>
<gene>
    <name evidence="3" type="ORF">QF4000009</name>
    <name evidence="2" type="ORF">wdlz-06GM20</name>
</gene>
<reference evidence="2" key="4">
    <citation type="submission" date="2013-04" db="EMBL/GenBank/DDBJ databases">
        <authorList>
            <person name="Chen J."/>
            <person name="Hu Y."/>
            <person name="Yin Y."/>
            <person name="Wang B."/>
            <person name="Zhu Y."/>
        </authorList>
    </citation>
    <scope>NUCLEOTIDE SEQUENCE</scope>
    <source>
        <strain evidence="2">Unioasis 1</strain>
    </source>
</reference>
<dbReference type="InterPro" id="IPR007978">
    <property type="entry name" value="Baculo_ODV-E27"/>
</dbReference>
<reference evidence="1" key="2">
    <citation type="submission" date="2006-07" db="EMBL/GenBank/DDBJ databases">
        <authorList>
            <person name="Zhang C.-X."/>
            <person name="Yang Z.-N."/>
            <person name="Ma X.-C."/>
            <person name="Xiao Q."/>
        </authorList>
    </citation>
    <scope>NUCLEOTIDE SEQUENCE</scope>
    <source>
        <strain evidence="1">A1</strain>
    </source>
</reference>
<proteinExistence type="predicted"/>
<dbReference type="Pfam" id="PF05314">
    <property type="entry name" value="Baculo_ODV-E27"/>
    <property type="match status" value="1"/>
</dbReference>
<dbReference type="EMBL" id="KC960018">
    <property type="protein sequence ID" value="AGS47875.1"/>
    <property type="molecule type" value="Genomic_DNA"/>
</dbReference>
<protein>
    <submittedName>
        <fullName evidence="1">Occlusion derived viral protein-e27</fullName>
    </submittedName>
    <submittedName>
        <fullName evidence="2">Occlusion-derived virus envelope protein E27</fullName>
    </submittedName>
</protein>
<reference evidence="1 4" key="3">
    <citation type="journal article" date="2007" name="Virology">
        <title>Genome sequence and organization of a nucleopolyhedrovirus that infects the tea looper caterpillar, Ectropis obliqua.</title>
        <authorList>
            <person name="Ma X.C."/>
            <person name="Shang J.Y."/>
            <person name="Yang Z.N."/>
            <person name="Bao Y.Y."/>
            <person name="Xiao Q."/>
            <person name="Zhang C.X."/>
        </authorList>
    </citation>
    <scope>NUCLEOTIDE SEQUENCE [LARGE SCALE GENOMIC DNA]</scope>
    <source>
        <strain evidence="1 4">A1</strain>
    </source>
</reference>
<dbReference type="EMBL" id="MZ394738">
    <property type="protein sequence ID" value="QWV59595.1"/>
    <property type="molecule type" value="Genomic_DNA"/>
</dbReference>
<reference evidence="3" key="5">
    <citation type="submission" date="2021-06" db="EMBL/GenBank/DDBJ databases">
        <authorList>
            <person name="Xiao Q."/>
            <person name="Zhang X.X."/>
            <person name="Tang M.J."/>
        </authorList>
    </citation>
    <scope>NUCLEOTIDE SEQUENCE</scope>
    <source>
        <strain evidence="3">QF4</strain>
    </source>
</reference>
<dbReference type="OrthoDB" id="10588at10239"/>
<evidence type="ECO:0000313" key="4">
    <source>
        <dbReference type="Proteomes" id="UP000214344"/>
    </source>
</evidence>
<keyword evidence="4" id="KW-1185">Reference proteome</keyword>
<dbReference type="EMBL" id="DQ837165">
    <property type="protein sequence ID" value="ABI35693.1"/>
    <property type="molecule type" value="Genomic_DNA"/>
</dbReference>
<keyword evidence="2" id="KW-0946">Virion</keyword>
<evidence type="ECO:0000313" key="3">
    <source>
        <dbReference type="EMBL" id="QWV59595.1"/>
    </source>
</evidence>
<dbReference type="GO" id="GO:0019031">
    <property type="term" value="C:viral envelope"/>
    <property type="evidence" value="ECO:0007669"/>
    <property type="project" value="UniProtKB-KW"/>
</dbReference>
<dbReference type="Proteomes" id="UP000214344">
    <property type="component" value="Segment"/>
</dbReference>
<evidence type="ECO:0000313" key="2">
    <source>
        <dbReference type="EMBL" id="AGS47875.1"/>
    </source>
</evidence>
<dbReference type="KEGG" id="vg:5176528"/>
<reference evidence="1 4" key="1">
    <citation type="journal article" date="2006" name="J. Microbiol.">
        <title>Morphological, phylogenetic and biological characteristics of Ectropis obliqua single-nucleocapsid nucleopolyhedrovirus.</title>
        <authorList>
            <person name="Ma X.C."/>
            <person name="Xu H.J."/>
            <person name="Tang M.J."/>
            <person name="Xiao Q."/>
            <person name="Hong J."/>
            <person name="Zhang C.X."/>
        </authorList>
    </citation>
    <scope>NUCLEOTIDE SEQUENCE [LARGE SCALE GENOMIC DNA]</scope>
    <source>
        <strain evidence="1 4">A1</strain>
    </source>
</reference>